<feature type="chain" id="PRO_5015400353" evidence="1">
    <location>
        <begin position="28"/>
        <end position="137"/>
    </location>
</feature>
<dbReference type="OrthoDB" id="280676at2"/>
<accession>A0A2S8G2I6</accession>
<evidence type="ECO:0000313" key="3">
    <source>
        <dbReference type="Proteomes" id="UP000239388"/>
    </source>
</evidence>
<dbReference type="RefSeq" id="WP_105353888.1">
    <property type="nucleotide sequence ID" value="NZ_PUIB01000011.1"/>
</dbReference>
<keyword evidence="1" id="KW-0732">Signal</keyword>
<dbReference type="EMBL" id="PUIB01000011">
    <property type="protein sequence ID" value="PQO38471.1"/>
    <property type="molecule type" value="Genomic_DNA"/>
</dbReference>
<sequence length="137" mass="15470">MSKWLPSFASVLCVAALFLANISPPWANVAAQEANPTTDLAEQAQEQFQKKNRLREGAEIVDEPGTFEWIGDRLSFSPEKGDHVFKILENRMMERVVQTQESSTGKLVWVVTGTITEYRGSNYLLMKHVILDGKRND</sequence>
<comment type="caution">
    <text evidence="2">The sequence shown here is derived from an EMBL/GenBank/DDBJ whole genome shotgun (WGS) entry which is preliminary data.</text>
</comment>
<gene>
    <name evidence="2" type="ORF">C5Y98_10470</name>
</gene>
<reference evidence="2 3" key="1">
    <citation type="submission" date="2018-02" db="EMBL/GenBank/DDBJ databases">
        <title>Comparative genomes isolates from brazilian mangrove.</title>
        <authorList>
            <person name="Araujo J.E."/>
            <person name="Taketani R.G."/>
            <person name="Silva M.C.P."/>
            <person name="Loureco M.V."/>
            <person name="Andreote F.D."/>
        </authorList>
    </citation>
    <scope>NUCLEOTIDE SEQUENCE [LARGE SCALE GENOMIC DNA]</scope>
    <source>
        <strain evidence="2 3">NAP PRIS-MGV</strain>
    </source>
</reference>
<evidence type="ECO:0000256" key="1">
    <source>
        <dbReference type="SAM" id="SignalP"/>
    </source>
</evidence>
<protein>
    <submittedName>
        <fullName evidence="2">Uncharacterized protein</fullName>
    </submittedName>
</protein>
<feature type="signal peptide" evidence="1">
    <location>
        <begin position="1"/>
        <end position="27"/>
    </location>
</feature>
<name>A0A2S8G2I6_9BACT</name>
<dbReference type="Proteomes" id="UP000239388">
    <property type="component" value="Unassembled WGS sequence"/>
</dbReference>
<dbReference type="AlphaFoldDB" id="A0A2S8G2I6"/>
<organism evidence="2 3">
    <name type="scientific">Blastopirellula marina</name>
    <dbReference type="NCBI Taxonomy" id="124"/>
    <lineage>
        <taxon>Bacteria</taxon>
        <taxon>Pseudomonadati</taxon>
        <taxon>Planctomycetota</taxon>
        <taxon>Planctomycetia</taxon>
        <taxon>Pirellulales</taxon>
        <taxon>Pirellulaceae</taxon>
        <taxon>Blastopirellula</taxon>
    </lineage>
</organism>
<evidence type="ECO:0000313" key="2">
    <source>
        <dbReference type="EMBL" id="PQO38471.1"/>
    </source>
</evidence>
<proteinExistence type="predicted"/>